<accession>B8B594</accession>
<name>B8B594_ORYSI</name>
<sequence length="70" mass="7486">MASERDARSRILADAERPTAISCWTSSAFGDGVGAEEVTEFFLPIQQRRGADGGSPACVRSEEMPSPCSH</sequence>
<protein>
    <submittedName>
        <fullName evidence="2">Uncharacterized protein</fullName>
    </submittedName>
</protein>
<dbReference type="EMBL" id="CM000132">
    <property type="protein sequence ID" value="EEC81858.1"/>
    <property type="molecule type" value="Genomic_DNA"/>
</dbReference>
<dbReference type="Proteomes" id="UP000007015">
    <property type="component" value="Chromosome 7"/>
</dbReference>
<gene>
    <name evidence="2" type="ORF">OsI_25630</name>
</gene>
<evidence type="ECO:0000256" key="1">
    <source>
        <dbReference type="SAM" id="MobiDB-lite"/>
    </source>
</evidence>
<evidence type="ECO:0000313" key="2">
    <source>
        <dbReference type="EMBL" id="EEC81858.1"/>
    </source>
</evidence>
<reference evidence="2 3" key="1">
    <citation type="journal article" date="2005" name="PLoS Biol.">
        <title>The genomes of Oryza sativa: a history of duplications.</title>
        <authorList>
            <person name="Yu J."/>
            <person name="Wang J."/>
            <person name="Lin W."/>
            <person name="Li S."/>
            <person name="Li H."/>
            <person name="Zhou J."/>
            <person name="Ni P."/>
            <person name="Dong W."/>
            <person name="Hu S."/>
            <person name="Zeng C."/>
            <person name="Zhang J."/>
            <person name="Zhang Y."/>
            <person name="Li R."/>
            <person name="Xu Z."/>
            <person name="Li S."/>
            <person name="Li X."/>
            <person name="Zheng H."/>
            <person name="Cong L."/>
            <person name="Lin L."/>
            <person name="Yin J."/>
            <person name="Geng J."/>
            <person name="Li G."/>
            <person name="Shi J."/>
            <person name="Liu J."/>
            <person name="Lv H."/>
            <person name="Li J."/>
            <person name="Wang J."/>
            <person name="Deng Y."/>
            <person name="Ran L."/>
            <person name="Shi X."/>
            <person name="Wang X."/>
            <person name="Wu Q."/>
            <person name="Li C."/>
            <person name="Ren X."/>
            <person name="Wang J."/>
            <person name="Wang X."/>
            <person name="Li D."/>
            <person name="Liu D."/>
            <person name="Zhang X."/>
            <person name="Ji Z."/>
            <person name="Zhao W."/>
            <person name="Sun Y."/>
            <person name="Zhang Z."/>
            <person name="Bao J."/>
            <person name="Han Y."/>
            <person name="Dong L."/>
            <person name="Ji J."/>
            <person name="Chen P."/>
            <person name="Wu S."/>
            <person name="Liu J."/>
            <person name="Xiao Y."/>
            <person name="Bu D."/>
            <person name="Tan J."/>
            <person name="Yang L."/>
            <person name="Ye C."/>
            <person name="Zhang J."/>
            <person name="Xu J."/>
            <person name="Zhou Y."/>
            <person name="Yu Y."/>
            <person name="Zhang B."/>
            <person name="Zhuang S."/>
            <person name="Wei H."/>
            <person name="Liu B."/>
            <person name="Lei M."/>
            <person name="Yu H."/>
            <person name="Li Y."/>
            <person name="Xu H."/>
            <person name="Wei S."/>
            <person name="He X."/>
            <person name="Fang L."/>
            <person name="Zhang Z."/>
            <person name="Zhang Y."/>
            <person name="Huang X."/>
            <person name="Su Z."/>
            <person name="Tong W."/>
            <person name="Li J."/>
            <person name="Tong Z."/>
            <person name="Li S."/>
            <person name="Ye J."/>
            <person name="Wang L."/>
            <person name="Fang L."/>
            <person name="Lei T."/>
            <person name="Chen C."/>
            <person name="Chen H."/>
            <person name="Xu Z."/>
            <person name="Li H."/>
            <person name="Huang H."/>
            <person name="Zhang F."/>
            <person name="Xu H."/>
            <person name="Li N."/>
            <person name="Zhao C."/>
            <person name="Li S."/>
            <person name="Dong L."/>
            <person name="Huang Y."/>
            <person name="Li L."/>
            <person name="Xi Y."/>
            <person name="Qi Q."/>
            <person name="Li W."/>
            <person name="Zhang B."/>
            <person name="Hu W."/>
            <person name="Zhang Y."/>
            <person name="Tian X."/>
            <person name="Jiao Y."/>
            <person name="Liang X."/>
            <person name="Jin J."/>
            <person name="Gao L."/>
            <person name="Zheng W."/>
            <person name="Hao B."/>
            <person name="Liu S."/>
            <person name="Wang W."/>
            <person name="Yuan L."/>
            <person name="Cao M."/>
            <person name="McDermott J."/>
            <person name="Samudrala R."/>
            <person name="Wang J."/>
            <person name="Wong G.K."/>
            <person name="Yang H."/>
        </authorList>
    </citation>
    <scope>NUCLEOTIDE SEQUENCE [LARGE SCALE GENOMIC DNA]</scope>
    <source>
        <strain evidence="3">cv. 93-11</strain>
    </source>
</reference>
<evidence type="ECO:0000313" key="3">
    <source>
        <dbReference type="Proteomes" id="UP000007015"/>
    </source>
</evidence>
<keyword evidence="3" id="KW-1185">Reference proteome</keyword>
<dbReference type="HOGENOM" id="CLU_2762309_0_0_1"/>
<dbReference type="AlphaFoldDB" id="B8B594"/>
<dbReference type="Gramene" id="BGIOSGA024481-TA">
    <property type="protein sequence ID" value="BGIOSGA024481-PA"/>
    <property type="gene ID" value="BGIOSGA024481"/>
</dbReference>
<proteinExistence type="predicted"/>
<organism evidence="2 3">
    <name type="scientific">Oryza sativa subsp. indica</name>
    <name type="common">Rice</name>
    <dbReference type="NCBI Taxonomy" id="39946"/>
    <lineage>
        <taxon>Eukaryota</taxon>
        <taxon>Viridiplantae</taxon>
        <taxon>Streptophyta</taxon>
        <taxon>Embryophyta</taxon>
        <taxon>Tracheophyta</taxon>
        <taxon>Spermatophyta</taxon>
        <taxon>Magnoliopsida</taxon>
        <taxon>Liliopsida</taxon>
        <taxon>Poales</taxon>
        <taxon>Poaceae</taxon>
        <taxon>BOP clade</taxon>
        <taxon>Oryzoideae</taxon>
        <taxon>Oryzeae</taxon>
        <taxon>Oryzinae</taxon>
        <taxon>Oryza</taxon>
        <taxon>Oryza sativa</taxon>
    </lineage>
</organism>
<feature type="region of interest" description="Disordered" evidence="1">
    <location>
        <begin position="49"/>
        <end position="70"/>
    </location>
</feature>